<organism evidence="2 3">
    <name type="scientific">Solirubrobacter pauli</name>
    <dbReference type="NCBI Taxonomy" id="166793"/>
    <lineage>
        <taxon>Bacteria</taxon>
        <taxon>Bacillati</taxon>
        <taxon>Actinomycetota</taxon>
        <taxon>Thermoleophilia</taxon>
        <taxon>Solirubrobacterales</taxon>
        <taxon>Solirubrobacteraceae</taxon>
        <taxon>Solirubrobacter</taxon>
    </lineage>
</organism>
<evidence type="ECO:0000313" key="2">
    <source>
        <dbReference type="EMBL" id="RKQ92628.1"/>
    </source>
</evidence>
<accession>A0A660LC59</accession>
<evidence type="ECO:0000313" key="3">
    <source>
        <dbReference type="Proteomes" id="UP000278962"/>
    </source>
</evidence>
<keyword evidence="3" id="KW-1185">Reference proteome</keyword>
<dbReference type="Pfam" id="PF07992">
    <property type="entry name" value="Pyr_redox_2"/>
    <property type="match status" value="1"/>
</dbReference>
<dbReference type="Proteomes" id="UP000278962">
    <property type="component" value="Unassembled WGS sequence"/>
</dbReference>
<feature type="domain" description="FAD/NAD(P)-binding" evidence="1">
    <location>
        <begin position="5"/>
        <end position="282"/>
    </location>
</feature>
<dbReference type="SUPFAM" id="SSF51905">
    <property type="entry name" value="FAD/NAD(P)-binding domain"/>
    <property type="match status" value="2"/>
</dbReference>
<dbReference type="GO" id="GO:0016491">
    <property type="term" value="F:oxidoreductase activity"/>
    <property type="evidence" value="ECO:0007669"/>
    <property type="project" value="InterPro"/>
</dbReference>
<dbReference type="PANTHER" id="PTHR43755">
    <property type="match status" value="1"/>
</dbReference>
<dbReference type="InterPro" id="IPR052541">
    <property type="entry name" value="SQRD"/>
</dbReference>
<name>A0A660LC59_9ACTN</name>
<comment type="caution">
    <text evidence="2">The sequence shown here is derived from an EMBL/GenBank/DDBJ whole genome shotgun (WGS) entry which is preliminary data.</text>
</comment>
<dbReference type="PANTHER" id="PTHR43755:SF1">
    <property type="entry name" value="FAD-DEPENDENT PYRIDINE NUCLEOTIDE-DISULPHIDE OXIDOREDUCTASE"/>
    <property type="match status" value="1"/>
</dbReference>
<dbReference type="EMBL" id="RBIL01000001">
    <property type="protein sequence ID" value="RKQ92628.1"/>
    <property type="molecule type" value="Genomic_DNA"/>
</dbReference>
<dbReference type="Gene3D" id="3.50.50.60">
    <property type="entry name" value="FAD/NAD(P)-binding domain"/>
    <property type="match status" value="2"/>
</dbReference>
<protein>
    <submittedName>
        <fullName evidence="2">Sulfide:quinone oxidoreductase</fullName>
    </submittedName>
</protein>
<dbReference type="AlphaFoldDB" id="A0A660LC59"/>
<dbReference type="InterPro" id="IPR036188">
    <property type="entry name" value="FAD/NAD-bd_sf"/>
</dbReference>
<dbReference type="OrthoDB" id="9802771at2"/>
<proteinExistence type="predicted"/>
<evidence type="ECO:0000259" key="1">
    <source>
        <dbReference type="Pfam" id="PF07992"/>
    </source>
</evidence>
<gene>
    <name evidence="2" type="ORF">C8N24_2480</name>
</gene>
<sequence length="424" mass="44410">MVRDMDVLIAGGGVAGLEALLGLREVAGERVQLTVVAPDPDFTYRPMAVAEPFAVGQARRVPLSDIAADAGAEVVIDAVVGVDDAAGQVRLASGGTRSFDALLVAAGARAVQGVEGATTWWPGGDAEPFGGLLRDIEEGYSKRLAIVVPPGAVWPLPAYELAIMTAGEARELGHDDVQITVVTPERSALSVFGPDASAAAAEELERAGVRLVTGAVATRAAGGGLSLDPSGDRLDVQRVVAVPRLVGPAIEGLAADDEGFVLTGEDGRVQGASRTWAAGDGIDSPLKFGALATHQARVAIAGIARLAGVEDPPDPGEPVLEGRLLLGTRRTRRLRGDGDGEGAPLWWPQGKVAGAYLPRWLAEHGFAPPVLAVDAPDEGIEIRRPVRELADEAQQLFDVRRRYRIADADLASLGRQMRSMRRDR</sequence>
<reference evidence="2 3" key="1">
    <citation type="submission" date="2018-10" db="EMBL/GenBank/DDBJ databases">
        <title>Genomic Encyclopedia of Archaeal and Bacterial Type Strains, Phase II (KMG-II): from individual species to whole genera.</title>
        <authorList>
            <person name="Goeker M."/>
        </authorList>
    </citation>
    <scope>NUCLEOTIDE SEQUENCE [LARGE SCALE GENOMIC DNA]</scope>
    <source>
        <strain evidence="2 3">DSM 14954</strain>
    </source>
</reference>
<dbReference type="InterPro" id="IPR023753">
    <property type="entry name" value="FAD/NAD-binding_dom"/>
</dbReference>